<evidence type="ECO:0000256" key="5">
    <source>
        <dbReference type="HAMAP-Rule" id="MF_00445"/>
    </source>
</evidence>
<keyword evidence="9" id="KW-1185">Reference proteome</keyword>
<keyword evidence="5" id="KW-0874">Quinone</keyword>
<gene>
    <name evidence="8" type="primary">nuoN-1</name>
    <name evidence="5" type="synonym">nuoN</name>
    <name evidence="8" type="ORF">AMOR_20390</name>
</gene>
<feature type="transmembrane region" description="Helical" evidence="5">
    <location>
        <begin position="12"/>
        <end position="34"/>
    </location>
</feature>
<dbReference type="InterPro" id="IPR001750">
    <property type="entry name" value="ND/Mrp_TM"/>
</dbReference>
<dbReference type="HAMAP" id="MF_00445">
    <property type="entry name" value="NDH1_NuoN_1"/>
    <property type="match status" value="1"/>
</dbReference>
<dbReference type="PANTHER" id="PTHR22773">
    <property type="entry name" value="NADH DEHYDROGENASE"/>
    <property type="match status" value="1"/>
</dbReference>
<evidence type="ECO:0000256" key="3">
    <source>
        <dbReference type="ARBA" id="ARBA00022989"/>
    </source>
</evidence>
<feature type="transmembrane region" description="Helical" evidence="5">
    <location>
        <begin position="107"/>
        <end position="123"/>
    </location>
</feature>
<evidence type="ECO:0000313" key="8">
    <source>
        <dbReference type="EMBL" id="BDG03043.1"/>
    </source>
</evidence>
<feature type="transmembrane region" description="Helical" evidence="5">
    <location>
        <begin position="378"/>
        <end position="397"/>
    </location>
</feature>
<feature type="transmembrane region" description="Helical" evidence="5">
    <location>
        <begin position="200"/>
        <end position="223"/>
    </location>
</feature>
<feature type="transmembrane region" description="Helical" evidence="5">
    <location>
        <begin position="325"/>
        <end position="350"/>
    </location>
</feature>
<keyword evidence="3 5" id="KW-1133">Transmembrane helix</keyword>
<feature type="transmembrane region" description="Helical" evidence="5">
    <location>
        <begin position="74"/>
        <end position="95"/>
    </location>
</feature>
<dbReference type="EMBL" id="AP025591">
    <property type="protein sequence ID" value="BDG03043.1"/>
    <property type="molecule type" value="Genomic_DNA"/>
</dbReference>
<dbReference type="RefSeq" id="WP_248360722.1">
    <property type="nucleotide sequence ID" value="NZ_AP025591.1"/>
</dbReference>
<feature type="transmembrane region" description="Helical" evidence="5">
    <location>
        <begin position="235"/>
        <end position="256"/>
    </location>
</feature>
<keyword evidence="5" id="KW-1003">Cell membrane</keyword>
<evidence type="ECO:0000256" key="1">
    <source>
        <dbReference type="ARBA" id="ARBA00004127"/>
    </source>
</evidence>
<dbReference type="EC" id="7.1.1.-" evidence="5"/>
<reference evidence="9" key="1">
    <citation type="journal article" date="2022" name="Int. J. Syst. Evol. Microbiol.">
        <title>Anaeromyxobacter oryzae sp. nov., Anaeromyxobacter diazotrophicus sp. nov. and Anaeromyxobacter paludicola sp. nov., isolated from paddy soils.</title>
        <authorList>
            <person name="Itoh H."/>
            <person name="Xu Z."/>
            <person name="Mise K."/>
            <person name="Masuda Y."/>
            <person name="Ushijima N."/>
            <person name="Hayakawa C."/>
            <person name="Shiratori Y."/>
            <person name="Senoo K."/>
        </authorList>
    </citation>
    <scope>NUCLEOTIDE SEQUENCE [LARGE SCALE GENOMIC DNA]</scope>
    <source>
        <strain evidence="9">Red232</strain>
    </source>
</reference>
<protein>
    <recommendedName>
        <fullName evidence="5">NADH-quinone oxidoreductase subunit N</fullName>
        <ecNumber evidence="5">7.1.1.-</ecNumber>
    </recommendedName>
    <alternativeName>
        <fullName evidence="5">NADH dehydrogenase I subunit N</fullName>
    </alternativeName>
    <alternativeName>
        <fullName evidence="5">NDH-1 subunit N</fullName>
    </alternativeName>
</protein>
<comment type="subunit">
    <text evidence="5">NDH-1 is composed of 14 different subunits. Subunits NuoA, H, J, K, L, M, N constitute the membrane sector of the complex.</text>
</comment>
<dbReference type="Pfam" id="PF00361">
    <property type="entry name" value="Proton_antipo_M"/>
    <property type="match status" value="1"/>
</dbReference>
<feature type="transmembrane region" description="Helical" evidence="5">
    <location>
        <begin position="297"/>
        <end position="319"/>
    </location>
</feature>
<evidence type="ECO:0000256" key="2">
    <source>
        <dbReference type="ARBA" id="ARBA00022692"/>
    </source>
</evidence>
<feature type="transmembrane region" description="Helical" evidence="5">
    <location>
        <begin position="268"/>
        <end position="290"/>
    </location>
</feature>
<evidence type="ECO:0000259" key="7">
    <source>
        <dbReference type="Pfam" id="PF00361"/>
    </source>
</evidence>
<comment type="catalytic activity">
    <reaction evidence="5">
        <text>a quinone + NADH + 5 H(+)(in) = a quinol + NAD(+) + 4 H(+)(out)</text>
        <dbReference type="Rhea" id="RHEA:57888"/>
        <dbReference type="ChEBI" id="CHEBI:15378"/>
        <dbReference type="ChEBI" id="CHEBI:24646"/>
        <dbReference type="ChEBI" id="CHEBI:57540"/>
        <dbReference type="ChEBI" id="CHEBI:57945"/>
        <dbReference type="ChEBI" id="CHEBI:132124"/>
    </reaction>
</comment>
<feature type="transmembrane region" description="Helical" evidence="5">
    <location>
        <begin position="417"/>
        <end position="440"/>
    </location>
</feature>
<name>A0ABM7WU79_9BACT</name>
<dbReference type="Proteomes" id="UP001162891">
    <property type="component" value="Chromosome"/>
</dbReference>
<organism evidence="8 9">
    <name type="scientific">Anaeromyxobacter oryzae</name>
    <dbReference type="NCBI Taxonomy" id="2918170"/>
    <lineage>
        <taxon>Bacteria</taxon>
        <taxon>Pseudomonadati</taxon>
        <taxon>Myxococcota</taxon>
        <taxon>Myxococcia</taxon>
        <taxon>Myxococcales</taxon>
        <taxon>Cystobacterineae</taxon>
        <taxon>Anaeromyxobacteraceae</taxon>
        <taxon>Anaeromyxobacter</taxon>
    </lineage>
</organism>
<keyword evidence="4 5" id="KW-0472">Membrane</keyword>
<keyword evidence="5" id="KW-0520">NAD</keyword>
<dbReference type="InterPro" id="IPR010096">
    <property type="entry name" value="NADH-Q_OxRdtase_suN/2"/>
</dbReference>
<feature type="transmembrane region" description="Helical" evidence="5">
    <location>
        <begin position="452"/>
        <end position="474"/>
    </location>
</feature>
<comment type="similarity">
    <text evidence="5">Belongs to the complex I subunit 2 family.</text>
</comment>
<feature type="transmembrane region" description="Helical" evidence="5">
    <location>
        <begin position="161"/>
        <end position="180"/>
    </location>
</feature>
<accession>A0ABM7WU79</accession>
<comment type="function">
    <text evidence="5">NDH-1 shuttles electrons from NADH, via FMN and iron-sulfur (Fe-S) centers, to quinones in the respiratory chain. The immediate electron acceptor for the enzyme in this species is believed to be ubiquinone. Couples the redox reaction to proton translocation (for every two electrons transferred, four hydrogen ions are translocated across the cytoplasmic membrane), and thus conserves the redox energy in a proton gradient.</text>
</comment>
<proteinExistence type="inferred from homology"/>
<comment type="subcellular location">
    <subcellularLocation>
        <location evidence="5">Cell membrane</location>
        <topology evidence="5">Multi-pass membrane protein</topology>
    </subcellularLocation>
    <subcellularLocation>
        <location evidence="1">Endomembrane system</location>
        <topology evidence="1">Multi-pass membrane protein</topology>
    </subcellularLocation>
    <subcellularLocation>
        <location evidence="6">Membrane</location>
        <topology evidence="6">Multi-pass membrane protein</topology>
    </subcellularLocation>
</comment>
<evidence type="ECO:0000256" key="6">
    <source>
        <dbReference type="RuleBase" id="RU000320"/>
    </source>
</evidence>
<keyword evidence="5" id="KW-0830">Ubiquinone</keyword>
<feature type="transmembrane region" description="Helical" evidence="5">
    <location>
        <begin position="129"/>
        <end position="149"/>
    </location>
</feature>
<dbReference type="NCBIfam" id="TIGR01770">
    <property type="entry name" value="NDH_I_N"/>
    <property type="match status" value="1"/>
</dbReference>
<keyword evidence="5" id="KW-0813">Transport</keyword>
<feature type="domain" description="NADH:quinone oxidoreductase/Mrp antiporter transmembrane" evidence="7">
    <location>
        <begin position="124"/>
        <end position="427"/>
    </location>
</feature>
<keyword evidence="5" id="KW-1278">Translocase</keyword>
<feature type="transmembrane region" description="Helical" evidence="5">
    <location>
        <begin position="41"/>
        <end position="62"/>
    </location>
</feature>
<evidence type="ECO:0000313" key="9">
    <source>
        <dbReference type="Proteomes" id="UP001162891"/>
    </source>
</evidence>
<sequence length="490" mass="50383">MPGFPTQDFLALVPVAILTLGALVLLISEVFLVSGKRGYQALLTCGFAAAAAFSAALAPPSGSVFGGQAVTDGFSAFVTVVVCAGLGLSALVGAGWLHARNAERGEFYALAMFGAAGMALLGMSTDLLVAFISIEVMSLSTYALAAYLRRGMRPAEAAFKYLVLGAISSSLVLYGSALLYGASGSTLFGQLPNGRGSPLYLAGLGLVAAGVAFKIAAVPFHAWTPDVYEGAPTPVTAFMAAGVKTAAFALLVRLFLASEAGSAGQTSAFGKILYALAVLTMIFGNLLALPQRSVKRMLAYSSIGHAGYLIVGVVAAGVAGAREKALAGLLFYLAAYSATVIGAFAVVGALERRSRGDQEPKDAWDLERFAGLARRRPALAFAMTVCLFSLAGVPPTAGFVGKLYIFQAALGAQLYGLAILGILTSVLGAFYYLRVVLYMYMRPAEGEAEVGLVSPALSIALAAAVAVVVVFGVFADPMVRLAQAASAIVM</sequence>
<evidence type="ECO:0000256" key="4">
    <source>
        <dbReference type="ARBA" id="ARBA00023136"/>
    </source>
</evidence>
<keyword evidence="2 5" id="KW-0812">Transmembrane</keyword>